<sequence>MPNPPTFRLLTSYQLNTLSTLLSLTPNDLPNHSACLHHAPSDPTETAYTSLLRCPNNIESRCIPIIDVIGSALVTSITMANMGLEDAAGTGDYERQVLLGVLVRECRCRAHAASGRGGKKAGGADRGLELCVRQEAGRRLRELVREGRGTEQHVGSFDSNELPVAGGGQDLTDFSNALLAFDVPAAAAAHDAQTNVAPTPAADCRPAQGMDDVFNFDNVDLDPFNVNASLDSFDVNADLDLFNVNADLDPSNTNGESNLFDSNNATLDTNLADPSNAVFDFTHYPLPTPPASSHSQSQISPTSTSSTGTSPTSSIHSIDDDDTFFSFAGAVLEGENAKVGEVEGGRARKKVRVV</sequence>
<dbReference type="Proteomes" id="UP001138500">
    <property type="component" value="Unassembled WGS sequence"/>
</dbReference>
<gene>
    <name evidence="2" type="ORF">Tdes44962_MAKER09564</name>
</gene>
<evidence type="ECO:0000313" key="3">
    <source>
        <dbReference type="Proteomes" id="UP001138500"/>
    </source>
</evidence>
<dbReference type="AlphaFoldDB" id="A0A9W7W2I9"/>
<dbReference type="EMBL" id="RIBY02001846">
    <property type="protein sequence ID" value="KAH9827887.1"/>
    <property type="molecule type" value="Genomic_DNA"/>
</dbReference>
<evidence type="ECO:0000256" key="1">
    <source>
        <dbReference type="SAM" id="MobiDB-lite"/>
    </source>
</evidence>
<reference evidence="2 3" key="2">
    <citation type="journal article" date="2021" name="Curr. Genet.">
        <title>Genetic response to nitrogen starvation in the aggressive Eucalyptus foliar pathogen Teratosphaeria destructans.</title>
        <authorList>
            <person name="Havenga M."/>
            <person name="Wingfield B.D."/>
            <person name="Wingfield M.J."/>
            <person name="Dreyer L.L."/>
            <person name="Roets F."/>
            <person name="Aylward J."/>
        </authorList>
    </citation>
    <scope>NUCLEOTIDE SEQUENCE [LARGE SCALE GENOMIC DNA]</scope>
    <source>
        <strain evidence="2">CMW44962</strain>
    </source>
</reference>
<protein>
    <submittedName>
        <fullName evidence="2">Uncharacterized protein</fullName>
    </submittedName>
</protein>
<comment type="caution">
    <text evidence="2">The sequence shown here is derived from an EMBL/GenBank/DDBJ whole genome shotgun (WGS) entry which is preliminary data.</text>
</comment>
<accession>A0A9W7W2I9</accession>
<evidence type="ECO:0000313" key="2">
    <source>
        <dbReference type="EMBL" id="KAH9827887.1"/>
    </source>
</evidence>
<feature type="compositionally biased region" description="Low complexity" evidence="1">
    <location>
        <begin position="292"/>
        <end position="315"/>
    </location>
</feature>
<name>A0A9W7W2I9_9PEZI</name>
<feature type="region of interest" description="Disordered" evidence="1">
    <location>
        <begin position="282"/>
        <end position="315"/>
    </location>
</feature>
<proteinExistence type="predicted"/>
<keyword evidence="3" id="KW-1185">Reference proteome</keyword>
<organism evidence="2 3">
    <name type="scientific">Teratosphaeria destructans</name>
    <dbReference type="NCBI Taxonomy" id="418781"/>
    <lineage>
        <taxon>Eukaryota</taxon>
        <taxon>Fungi</taxon>
        <taxon>Dikarya</taxon>
        <taxon>Ascomycota</taxon>
        <taxon>Pezizomycotina</taxon>
        <taxon>Dothideomycetes</taxon>
        <taxon>Dothideomycetidae</taxon>
        <taxon>Mycosphaerellales</taxon>
        <taxon>Teratosphaeriaceae</taxon>
        <taxon>Teratosphaeria</taxon>
    </lineage>
</organism>
<reference evidence="2 3" key="1">
    <citation type="journal article" date="2018" name="IMA Fungus">
        <title>IMA Genome-F 10: Nine draft genome sequences of Claviceps purpurea s.lat., including C. arundinis, C. humidiphila, and C. cf. spartinae, pseudomolecules for the pitch canker pathogen Fusarium circinatum, draft genome of Davidsoniella eucalypti, Grosmannia galeiformis, Quambalaria eucalypti, and Teratosphaeria destructans.</title>
        <authorList>
            <person name="Wingfield B.D."/>
            <person name="Liu M."/>
            <person name="Nguyen H.D."/>
            <person name="Lane F.A."/>
            <person name="Morgan S.W."/>
            <person name="De Vos L."/>
            <person name="Wilken P.M."/>
            <person name="Duong T.A."/>
            <person name="Aylward J."/>
            <person name="Coetzee M.P."/>
            <person name="Dadej K."/>
            <person name="De Beer Z.W."/>
            <person name="Findlay W."/>
            <person name="Havenga M."/>
            <person name="Kolarik M."/>
            <person name="Menzies J.G."/>
            <person name="Naidoo K."/>
            <person name="Pochopski O."/>
            <person name="Shoukouhi P."/>
            <person name="Santana Q.C."/>
            <person name="Seifert K.A."/>
            <person name="Soal N."/>
            <person name="Steenkamp E.T."/>
            <person name="Tatham C.T."/>
            <person name="van der Nest M.A."/>
            <person name="Wingfield M.J."/>
        </authorList>
    </citation>
    <scope>NUCLEOTIDE SEQUENCE [LARGE SCALE GENOMIC DNA]</scope>
    <source>
        <strain evidence="2">CMW44962</strain>
    </source>
</reference>